<protein>
    <submittedName>
        <fullName evidence="1">Uncharacterized protein</fullName>
    </submittedName>
</protein>
<dbReference type="AlphaFoldDB" id="A0A7K4NLS4"/>
<name>A0A7K4NLS4_9ARCH</name>
<evidence type="ECO:0000313" key="2">
    <source>
        <dbReference type="Proteomes" id="UP000529843"/>
    </source>
</evidence>
<gene>
    <name evidence="1" type="ORF">HX804_03030</name>
</gene>
<sequence>MSQMYPAFSQSKKSKSNYELLEQLKQNSLNWYEVEHQGYRLPSTSNPHEWCGKWIWKGCLNVSGHAGTEANGKGFVRSFKRTCFRSICEECASSWISRESNKSASRLDHYEKITDEKSKHIILSPPVWVRDKPVSELKKEAYQILKNLNAKGGCMITHPFRERKQKLLDGTTKSYWYPSIHFHVVGYGWLNYSLVVENFRKSGWIVKDKGERESNYGTIRYILSHAGVKKGFHSLTWFGDLSYSKLSMPKYESEFLNCPYCSEKMKLIVNRDVSLGEPPPQQMECIIDVLEWFIPEYPQFLR</sequence>
<comment type="caution">
    <text evidence="1">The sequence shown here is derived from an EMBL/GenBank/DDBJ whole genome shotgun (WGS) entry which is preliminary data.</text>
</comment>
<dbReference type="Proteomes" id="UP000529843">
    <property type="component" value="Unassembled WGS sequence"/>
</dbReference>
<accession>A0A7K4NLS4</accession>
<evidence type="ECO:0000313" key="1">
    <source>
        <dbReference type="EMBL" id="NWK02261.1"/>
    </source>
</evidence>
<reference evidence="1 2" key="1">
    <citation type="journal article" date="2019" name="Environ. Microbiol.">
        <title>Genomics insights into ecotype formation of ammonia-oxidizing archaea in the deep ocean.</title>
        <authorList>
            <person name="Wang Y."/>
            <person name="Huang J.M."/>
            <person name="Cui G.J."/>
            <person name="Nunoura T."/>
            <person name="Takaki Y."/>
            <person name="Li W.L."/>
            <person name="Li J."/>
            <person name="Gao Z.M."/>
            <person name="Takai K."/>
            <person name="Zhang A.Q."/>
            <person name="Stepanauskas R."/>
        </authorList>
    </citation>
    <scope>NUCLEOTIDE SEQUENCE [LARGE SCALE GENOMIC DNA]</scope>
    <source>
        <strain evidence="1 2">N8</strain>
    </source>
</reference>
<organism evidence="1 2">
    <name type="scientific">Marine Group I thaumarchaeote</name>
    <dbReference type="NCBI Taxonomy" id="2511932"/>
    <lineage>
        <taxon>Archaea</taxon>
        <taxon>Nitrososphaerota</taxon>
        <taxon>Marine Group I</taxon>
    </lineage>
</organism>
<dbReference type="EMBL" id="JACAST010000020">
    <property type="protein sequence ID" value="NWK02261.1"/>
    <property type="molecule type" value="Genomic_DNA"/>
</dbReference>
<proteinExistence type="predicted"/>